<dbReference type="AlphaFoldDB" id="A0A1H9ACH0"/>
<dbReference type="Proteomes" id="UP000199503">
    <property type="component" value="Unassembled WGS sequence"/>
</dbReference>
<organism evidence="1 2">
    <name type="scientific">Lentzea albida</name>
    <dbReference type="NCBI Taxonomy" id="65499"/>
    <lineage>
        <taxon>Bacteria</taxon>
        <taxon>Bacillati</taxon>
        <taxon>Actinomycetota</taxon>
        <taxon>Actinomycetes</taxon>
        <taxon>Pseudonocardiales</taxon>
        <taxon>Pseudonocardiaceae</taxon>
        <taxon>Lentzea</taxon>
    </lineage>
</organism>
<evidence type="ECO:0000313" key="2">
    <source>
        <dbReference type="Proteomes" id="UP000199503"/>
    </source>
</evidence>
<evidence type="ECO:0008006" key="3">
    <source>
        <dbReference type="Google" id="ProtNLM"/>
    </source>
</evidence>
<dbReference type="OrthoDB" id="2579961at2"/>
<keyword evidence="2" id="KW-1185">Reference proteome</keyword>
<gene>
    <name evidence="1" type="ORF">SAMN04488000_101112</name>
</gene>
<protein>
    <recommendedName>
        <fullName evidence="3">Neutral/alkaline non-lysosomal ceramidase, N-terminal</fullName>
    </recommendedName>
</protein>
<reference evidence="2" key="1">
    <citation type="submission" date="2016-10" db="EMBL/GenBank/DDBJ databases">
        <authorList>
            <person name="Varghese N."/>
            <person name="Submissions S."/>
        </authorList>
    </citation>
    <scope>NUCLEOTIDE SEQUENCE [LARGE SCALE GENOMIC DNA]</scope>
    <source>
        <strain evidence="2">DSM 44437</strain>
    </source>
</reference>
<name>A0A1H9ACH0_9PSEU</name>
<dbReference type="STRING" id="65499.SAMN04488000_101112"/>
<evidence type="ECO:0000313" key="1">
    <source>
        <dbReference type="EMBL" id="SEP74452.1"/>
    </source>
</evidence>
<dbReference type="RefSeq" id="WP_089907743.1">
    <property type="nucleotide sequence ID" value="NZ_FOFV01000001.1"/>
</dbReference>
<accession>A0A1H9ACH0</accession>
<proteinExistence type="predicted"/>
<sequence>MSFEAAVGEADITPVHPPYPSLWMGGYGWSPRGNHGAIARRLRAQCLVLWDGGVPKVLLRADLISIPRDVNQAIRGALVDEDLVADEDLMLLASHTHSGALYGDTRPNPNVMMGLTQADVDAVNGTAGLITDALVQLVRDTLELERTPVVLGYAEGEAKIGHNRVADDFAVLDTVPVLRLDTTGGDLFAVVFGAACHPVSRGNDDVFDGEFPAVASELVENALGVPALFVQGACGDQEANDPHSPATTVQLGTVLGQAVVDLLGDDVFDDVTGPVATAMTEVALPFHNDTADPVVLAAVRAKYELRREVLGPADPNWRHAGLMLEQIDAEELPTSMPMPIQRWRFGGLSVLALAHEPLSSYDVRLRAAFPGSLWVMGYANECEGYVADNDTLRSGGDLHSGYEAGWNEGDPTIAGEGSYCISYAWPGPLKFSDTVTPAAGTTERIVMDASLGLLSSAE</sequence>
<dbReference type="EMBL" id="FOFV01000001">
    <property type="protein sequence ID" value="SEP74452.1"/>
    <property type="molecule type" value="Genomic_DNA"/>
</dbReference>